<feature type="transmembrane region" description="Helical" evidence="1">
    <location>
        <begin position="60"/>
        <end position="82"/>
    </location>
</feature>
<accession>A0A9X2YMV0</accession>
<reference evidence="2" key="2">
    <citation type="journal article" date="2022" name="BMC Genomics">
        <title>Comparative genome analysis of mycobacteria focusing on tRNA and non-coding RNA.</title>
        <authorList>
            <person name="Behra P.R.K."/>
            <person name="Pettersson B.M.F."/>
            <person name="Ramesh M."/>
            <person name="Das S."/>
            <person name="Dasgupta S."/>
            <person name="Kirsebom L.A."/>
        </authorList>
    </citation>
    <scope>NUCLEOTIDE SEQUENCE</scope>
    <source>
        <strain evidence="2">DSM 44615</strain>
    </source>
</reference>
<dbReference type="RefSeq" id="WP_264012302.1">
    <property type="nucleotide sequence ID" value="NZ_JACKSJ010000068.1"/>
</dbReference>
<feature type="transmembrane region" description="Helical" evidence="1">
    <location>
        <begin position="88"/>
        <end position="107"/>
    </location>
</feature>
<evidence type="ECO:0000256" key="1">
    <source>
        <dbReference type="SAM" id="Phobius"/>
    </source>
</evidence>
<dbReference type="AlphaFoldDB" id="A0A9X2YMV0"/>
<keyword evidence="1" id="KW-0812">Transmembrane</keyword>
<gene>
    <name evidence="2" type="ORF">H7I41_09260</name>
</gene>
<name>A0A9X2YMV0_9MYCO</name>
<comment type="caution">
    <text evidence="2">The sequence shown here is derived from an EMBL/GenBank/DDBJ whole genome shotgun (WGS) entry which is preliminary data.</text>
</comment>
<evidence type="ECO:0000313" key="3">
    <source>
        <dbReference type="Proteomes" id="UP001140293"/>
    </source>
</evidence>
<dbReference type="InterPro" id="IPR013901">
    <property type="entry name" value="Anthrone_oxy"/>
</dbReference>
<keyword evidence="1" id="KW-0472">Membrane</keyword>
<sequence>MSLNPVLALTVTAAIAAAVVGGVFYAFSTIVMRGLGRTGPVAAITAMRGMNAEAQANGPFLLVFVGSALLSAAVVVVAVVRIGQPGGWLLLAGGVAGVAGFVITVAVNVPLNNHLDTVDPTALGVAEATREWAAYLSTWTAWNHVRAAAGIAAAVLMALGLNSGE</sequence>
<proteinExistence type="predicted"/>
<keyword evidence="3" id="KW-1185">Reference proteome</keyword>
<dbReference type="Proteomes" id="UP001140293">
    <property type="component" value="Unassembled WGS sequence"/>
</dbReference>
<dbReference type="EMBL" id="JACKSJ010000068">
    <property type="protein sequence ID" value="MCV7170106.1"/>
    <property type="molecule type" value="Genomic_DNA"/>
</dbReference>
<protein>
    <submittedName>
        <fullName evidence="2">DUF1772 domain-containing protein</fullName>
    </submittedName>
</protein>
<keyword evidence="1" id="KW-1133">Transmembrane helix</keyword>
<evidence type="ECO:0000313" key="2">
    <source>
        <dbReference type="EMBL" id="MCV7170106.1"/>
    </source>
</evidence>
<reference evidence="2" key="1">
    <citation type="submission" date="2020-07" db="EMBL/GenBank/DDBJ databases">
        <authorList>
            <person name="Pettersson B.M.F."/>
            <person name="Behra P.R.K."/>
            <person name="Ramesh M."/>
            <person name="Das S."/>
            <person name="Dasgupta S."/>
            <person name="Kirsebom L.A."/>
        </authorList>
    </citation>
    <scope>NUCLEOTIDE SEQUENCE</scope>
    <source>
        <strain evidence="2">DSM 44615</strain>
    </source>
</reference>
<feature type="transmembrane region" description="Helical" evidence="1">
    <location>
        <begin position="6"/>
        <end position="27"/>
    </location>
</feature>
<dbReference type="Pfam" id="PF08592">
    <property type="entry name" value="Anthrone_oxy"/>
    <property type="match status" value="1"/>
</dbReference>
<organism evidence="2 3">
    <name type="scientific">[Mycobacterium] manitobense</name>
    <dbReference type="NCBI Taxonomy" id="190147"/>
    <lineage>
        <taxon>Bacteria</taxon>
        <taxon>Bacillati</taxon>
        <taxon>Actinomycetota</taxon>
        <taxon>Actinomycetes</taxon>
        <taxon>Mycobacteriales</taxon>
        <taxon>Mycobacteriaceae</taxon>
        <taxon>Mycolicibacterium</taxon>
    </lineage>
</organism>